<keyword evidence="2 5" id="KW-0699">rRNA-binding</keyword>
<sequence>MRLDKYLKISRLVKRRTLAKEIADKGRIEINNRPAKSSTAVNVGDKITIHYGDKIVAVEVLQIAENVKKNAATDLYKILAK</sequence>
<dbReference type="GO" id="GO:0000049">
    <property type="term" value="F:tRNA binding"/>
    <property type="evidence" value="ECO:0007669"/>
    <property type="project" value="UniProtKB-UniRule"/>
</dbReference>
<name>A0A0F4KZ80_9LACO</name>
<evidence type="ECO:0000256" key="1">
    <source>
        <dbReference type="ARBA" id="ARBA00022555"/>
    </source>
</evidence>
<comment type="function">
    <text evidence="5">Key component of the ribosome quality control system (RQC), a ribosome-associated complex that mediates the extraction of incompletely synthesized nascent chains from stalled ribosomes and their subsequent degradation. RqcH recruits Ala-charged tRNA, and with RqcP directs the elongation of stalled nascent chains on 50S ribosomal subunits, leading to non-templated C-terminal alanine extensions (Ala tail). The Ala tail promotes nascent chain degradation. RqcP is associated with the translocation-like movement of the peptidyl-tRNA from the A-site into the P-site.</text>
</comment>
<dbReference type="HOGENOM" id="CLU_101003_4_0_9"/>
<gene>
    <name evidence="5" type="primary">rqcP</name>
    <name evidence="7" type="ORF">JG29_03180</name>
</gene>
<dbReference type="InterPro" id="IPR036986">
    <property type="entry name" value="S4_RNA-bd_sf"/>
</dbReference>
<evidence type="ECO:0000313" key="7">
    <source>
        <dbReference type="EMBL" id="KJY51269.1"/>
    </source>
</evidence>
<dbReference type="Proteomes" id="UP000033695">
    <property type="component" value="Unassembled WGS sequence"/>
</dbReference>
<dbReference type="Pfam" id="PF01479">
    <property type="entry name" value="S4"/>
    <property type="match status" value="1"/>
</dbReference>
<keyword evidence="8" id="KW-1185">Reference proteome</keyword>
<dbReference type="InterPro" id="IPR002942">
    <property type="entry name" value="S4_RNA-bd"/>
</dbReference>
<dbReference type="InterPro" id="IPR025490">
    <property type="entry name" value="RqcP"/>
</dbReference>
<dbReference type="SUPFAM" id="SSF55174">
    <property type="entry name" value="Alpha-L RNA-binding motif"/>
    <property type="match status" value="1"/>
</dbReference>
<keyword evidence="4 5" id="KW-0648">Protein biosynthesis</keyword>
<dbReference type="HAMAP" id="MF_00871">
    <property type="entry name" value="RqcP"/>
    <property type="match status" value="1"/>
</dbReference>
<evidence type="ECO:0000256" key="5">
    <source>
        <dbReference type="HAMAP-Rule" id="MF_00871"/>
    </source>
</evidence>
<feature type="domain" description="RNA-binding S4" evidence="6">
    <location>
        <begin position="1"/>
        <end position="64"/>
    </location>
</feature>
<dbReference type="OrthoDB" id="9805210at2"/>
<evidence type="ECO:0000256" key="2">
    <source>
        <dbReference type="ARBA" id="ARBA00022730"/>
    </source>
</evidence>
<evidence type="ECO:0000256" key="4">
    <source>
        <dbReference type="ARBA" id="ARBA00022917"/>
    </source>
</evidence>
<comment type="caution">
    <text evidence="7">The sequence shown here is derived from an EMBL/GenBank/DDBJ whole genome shotgun (WGS) entry which is preliminary data.</text>
</comment>
<dbReference type="PROSITE" id="PS50889">
    <property type="entry name" value="S4"/>
    <property type="match status" value="1"/>
</dbReference>
<dbReference type="AlphaFoldDB" id="A0A0F4KZ80"/>
<accession>A0A0F4KZ80</accession>
<comment type="similarity">
    <text evidence="5">Belongs to the RqcP family.</text>
</comment>
<dbReference type="CDD" id="cd00165">
    <property type="entry name" value="S4"/>
    <property type="match status" value="1"/>
</dbReference>
<reference evidence="7 8" key="1">
    <citation type="submission" date="2014-12" db="EMBL/GenBank/DDBJ databases">
        <title>Comparative genomics of the lactic acid bacteria isolated from the honey bee gut.</title>
        <authorList>
            <person name="Ellegaard K.M."/>
            <person name="Tamarit D."/>
            <person name="Javelind E."/>
            <person name="Olofsson T."/>
            <person name="Andersson S.G."/>
            <person name="Vasquez A."/>
        </authorList>
    </citation>
    <scope>NUCLEOTIDE SEQUENCE [LARGE SCALE GENOMIC DNA]</scope>
    <source>
        <strain evidence="7 8">Hon2</strain>
    </source>
</reference>
<dbReference type="SMART" id="SM00363">
    <property type="entry name" value="S4"/>
    <property type="match status" value="1"/>
</dbReference>
<dbReference type="GO" id="GO:0072344">
    <property type="term" value="P:rescue of stalled ribosome"/>
    <property type="evidence" value="ECO:0007669"/>
    <property type="project" value="UniProtKB-UniRule"/>
</dbReference>
<keyword evidence="1 5" id="KW-0820">tRNA-binding</keyword>
<dbReference type="STRING" id="1218508.JG29_03180"/>
<evidence type="ECO:0000256" key="3">
    <source>
        <dbReference type="ARBA" id="ARBA00022884"/>
    </source>
</evidence>
<keyword evidence="3 5" id="KW-0694">RNA-binding</keyword>
<dbReference type="EMBL" id="JXBZ01000002">
    <property type="protein sequence ID" value="KJY51269.1"/>
    <property type="molecule type" value="Genomic_DNA"/>
</dbReference>
<protein>
    <recommendedName>
        <fullName evidence="5">RQC P-site tRNA stabilizing factor</fullName>
        <shortName evidence="5">RqcP</shortName>
    </recommendedName>
    <alternativeName>
        <fullName evidence="5">Ribosome-associated protein quality control protein P</fullName>
    </alternativeName>
</protein>
<dbReference type="Gene3D" id="3.10.290.10">
    <property type="entry name" value="RNA-binding S4 domain"/>
    <property type="match status" value="1"/>
</dbReference>
<dbReference type="PATRIC" id="fig|1218508.4.peg.326"/>
<proteinExistence type="inferred from homology"/>
<comment type="subunit">
    <text evidence="5">Associates with stalled 50S ribosomal subunits. Binds to RqcH, 23S rRNA and the P-site tRNA. Does not require RqcH for association with 50S subunits.</text>
</comment>
<evidence type="ECO:0000313" key="8">
    <source>
        <dbReference type="Proteomes" id="UP000033695"/>
    </source>
</evidence>
<dbReference type="GO" id="GO:0019843">
    <property type="term" value="F:rRNA binding"/>
    <property type="evidence" value="ECO:0007669"/>
    <property type="project" value="UniProtKB-UniRule"/>
</dbReference>
<dbReference type="PIRSF" id="PIRSF038881">
    <property type="entry name" value="RNAbp_HP1423"/>
    <property type="match status" value="1"/>
</dbReference>
<organism evidence="7 8">
    <name type="scientific">Bombilactobacillus mellis</name>
    <dbReference type="NCBI Taxonomy" id="1218508"/>
    <lineage>
        <taxon>Bacteria</taxon>
        <taxon>Bacillati</taxon>
        <taxon>Bacillota</taxon>
        <taxon>Bacilli</taxon>
        <taxon>Lactobacillales</taxon>
        <taxon>Lactobacillaceae</taxon>
        <taxon>Bombilactobacillus</taxon>
    </lineage>
</organism>
<evidence type="ECO:0000259" key="6">
    <source>
        <dbReference type="SMART" id="SM00363"/>
    </source>
</evidence>
<dbReference type="RefSeq" id="WP_084232555.1">
    <property type="nucleotide sequence ID" value="NZ_JAAEDY010000002.1"/>
</dbReference>
<dbReference type="GO" id="GO:0043023">
    <property type="term" value="F:ribosomal large subunit binding"/>
    <property type="evidence" value="ECO:0007669"/>
    <property type="project" value="UniProtKB-UniRule"/>
</dbReference>